<feature type="binding site" evidence="11">
    <location>
        <position position="118"/>
    </location>
    <ligand>
        <name>oxalate</name>
        <dbReference type="ChEBI" id="CHEBI:30623"/>
    </ligand>
</feature>
<proteinExistence type="inferred from homology"/>
<evidence type="ECO:0000256" key="5">
    <source>
        <dbReference type="ARBA" id="ARBA00022523"/>
    </source>
</evidence>
<feature type="binding site" evidence="12">
    <location>
        <position position="162"/>
    </location>
    <ligand>
        <name>Mn(2+)</name>
        <dbReference type="ChEBI" id="CHEBI:29035"/>
    </ligand>
</feature>
<dbReference type="InterPro" id="IPR001929">
    <property type="entry name" value="Germin"/>
</dbReference>
<evidence type="ECO:0000256" key="14">
    <source>
        <dbReference type="RuleBase" id="RU366015"/>
    </source>
</evidence>
<comment type="function">
    <text evidence="1">May play a role in plant defense. Probably has no oxalate oxidase activity even if the active site is conserved.</text>
</comment>
<comment type="caution">
    <text evidence="16">The sequence shown here is derived from an EMBL/GenBank/DDBJ whole genome shotgun (WGS) entry which is preliminary data.</text>
</comment>
<evidence type="ECO:0000256" key="3">
    <source>
        <dbReference type="ARBA" id="ARBA00007456"/>
    </source>
</evidence>
<sequence>MARNLILFPLLLLLLLLHLLFHSTSSDPDPIQDFCIPDPGPSPLLLTHLSTYPCKNPSNATATDFTFSGARSPSKPSPENGFAGLSVTPSLFPALHTLGMSFARADFEPGGVNPPHYHPRATETALVLEGKIYSGFVDSGGRLFAKVVTKGEVMVFPKAMVHFQMNVGESPAVIFGSFNGENPGVVRVPATVFGAGIKEELLEKAFGLSRKEIERLERRFGIKEVEL</sequence>
<dbReference type="PRINTS" id="PR00325">
    <property type="entry name" value="GERMIN"/>
</dbReference>
<feature type="domain" description="Cupin type-1" evidence="15">
    <location>
        <begin position="65"/>
        <end position="214"/>
    </location>
</feature>
<keyword evidence="8 14" id="KW-0732">Signal</keyword>
<name>A0AAV7GC19_DENCH</name>
<evidence type="ECO:0000256" key="12">
    <source>
        <dbReference type="PIRSR" id="PIRSR601929-2"/>
    </source>
</evidence>
<dbReference type="InterPro" id="IPR006045">
    <property type="entry name" value="Cupin_1"/>
</dbReference>
<dbReference type="AlphaFoldDB" id="A0AAV7GC19"/>
<evidence type="ECO:0000256" key="1">
    <source>
        <dbReference type="ARBA" id="ARBA00003629"/>
    </source>
</evidence>
<evidence type="ECO:0000256" key="6">
    <source>
        <dbReference type="ARBA" id="ARBA00022525"/>
    </source>
</evidence>
<dbReference type="FunFam" id="2.60.120.10:FF:000025">
    <property type="entry name" value="germin-like protein subfamily 2 member 1"/>
    <property type="match status" value="1"/>
</dbReference>
<accession>A0AAV7GC19</accession>
<dbReference type="Gene3D" id="2.60.120.10">
    <property type="entry name" value="Jelly Rolls"/>
    <property type="match status" value="1"/>
</dbReference>
<dbReference type="GO" id="GO:0030145">
    <property type="term" value="F:manganese ion binding"/>
    <property type="evidence" value="ECO:0007669"/>
    <property type="project" value="UniProtKB-UniRule"/>
</dbReference>
<keyword evidence="10 11" id="KW-0464">Manganese</keyword>
<feature type="disulfide bond" evidence="13">
    <location>
        <begin position="35"/>
        <end position="54"/>
    </location>
</feature>
<feature type="binding site" evidence="11">
    <location>
        <position position="123"/>
    </location>
    <ligand>
        <name>oxalate</name>
        <dbReference type="ChEBI" id="CHEBI:30623"/>
    </ligand>
</feature>
<dbReference type="EMBL" id="JAGFBR010000016">
    <property type="protein sequence ID" value="KAH0453642.1"/>
    <property type="molecule type" value="Genomic_DNA"/>
</dbReference>
<dbReference type="PANTHER" id="PTHR31238">
    <property type="entry name" value="GERMIN-LIKE PROTEIN SUBFAMILY 3 MEMBER 3"/>
    <property type="match status" value="1"/>
</dbReference>
<dbReference type="Proteomes" id="UP000775213">
    <property type="component" value="Unassembled WGS sequence"/>
</dbReference>
<keyword evidence="9 13" id="KW-1015">Disulfide bond</keyword>
<comment type="similarity">
    <text evidence="3 14">Belongs to the germin family.</text>
</comment>
<dbReference type="GO" id="GO:0048046">
    <property type="term" value="C:apoplast"/>
    <property type="evidence" value="ECO:0007669"/>
    <property type="project" value="UniProtKB-SubCell"/>
</dbReference>
<keyword evidence="17" id="KW-1185">Reference proteome</keyword>
<keyword evidence="5 14" id="KW-0052">Apoplast</keyword>
<dbReference type="SUPFAM" id="SSF51182">
    <property type="entry name" value="RmlC-like cupins"/>
    <property type="match status" value="1"/>
</dbReference>
<keyword evidence="6 14" id="KW-0964">Secreted</keyword>
<dbReference type="Pfam" id="PF00190">
    <property type="entry name" value="Cupin_1"/>
    <property type="match status" value="1"/>
</dbReference>
<feature type="chain" id="PRO_5043093695" description="Germin-like protein" evidence="14">
    <location>
        <begin position="27"/>
        <end position="227"/>
    </location>
</feature>
<comment type="subcellular location">
    <subcellularLocation>
        <location evidence="2 14">Secreted</location>
        <location evidence="2 14">Extracellular space</location>
        <location evidence="2 14">Apoplast</location>
    </subcellularLocation>
</comment>
<evidence type="ECO:0000313" key="16">
    <source>
        <dbReference type="EMBL" id="KAH0453642.1"/>
    </source>
</evidence>
<dbReference type="GO" id="GO:0010497">
    <property type="term" value="P:plasmodesmata-mediated intercellular transport"/>
    <property type="evidence" value="ECO:0007669"/>
    <property type="project" value="UniProtKB-ARBA"/>
</dbReference>
<evidence type="ECO:0000259" key="15">
    <source>
        <dbReference type="SMART" id="SM00835"/>
    </source>
</evidence>
<reference evidence="16 17" key="1">
    <citation type="journal article" date="2021" name="Hortic Res">
        <title>Chromosome-scale assembly of the Dendrobium chrysotoxum genome enhances the understanding of orchid evolution.</title>
        <authorList>
            <person name="Zhang Y."/>
            <person name="Zhang G.Q."/>
            <person name="Zhang D."/>
            <person name="Liu X.D."/>
            <person name="Xu X.Y."/>
            <person name="Sun W.H."/>
            <person name="Yu X."/>
            <person name="Zhu X."/>
            <person name="Wang Z.W."/>
            <person name="Zhao X."/>
            <person name="Zhong W.Y."/>
            <person name="Chen H."/>
            <person name="Yin W.L."/>
            <person name="Huang T."/>
            <person name="Niu S.C."/>
            <person name="Liu Z.J."/>
        </authorList>
    </citation>
    <scope>NUCLEOTIDE SEQUENCE [LARGE SCALE GENOMIC DNA]</scope>
    <source>
        <strain evidence="16">Lindl</strain>
    </source>
</reference>
<organism evidence="16 17">
    <name type="scientific">Dendrobium chrysotoxum</name>
    <name type="common">Orchid</name>
    <dbReference type="NCBI Taxonomy" id="161865"/>
    <lineage>
        <taxon>Eukaryota</taxon>
        <taxon>Viridiplantae</taxon>
        <taxon>Streptophyta</taxon>
        <taxon>Embryophyta</taxon>
        <taxon>Tracheophyta</taxon>
        <taxon>Spermatophyta</taxon>
        <taxon>Magnoliopsida</taxon>
        <taxon>Liliopsida</taxon>
        <taxon>Asparagales</taxon>
        <taxon>Orchidaceae</taxon>
        <taxon>Epidendroideae</taxon>
        <taxon>Malaxideae</taxon>
        <taxon>Dendrobiinae</taxon>
        <taxon>Dendrobium</taxon>
    </lineage>
</organism>
<evidence type="ECO:0000256" key="10">
    <source>
        <dbReference type="ARBA" id="ARBA00023211"/>
    </source>
</evidence>
<keyword evidence="7 11" id="KW-0479">Metal-binding</keyword>
<evidence type="ECO:0000256" key="13">
    <source>
        <dbReference type="PIRSR" id="PIRSR601929-3"/>
    </source>
</evidence>
<evidence type="ECO:0000313" key="17">
    <source>
        <dbReference type="Proteomes" id="UP000775213"/>
    </source>
</evidence>
<evidence type="ECO:0000256" key="9">
    <source>
        <dbReference type="ARBA" id="ARBA00023157"/>
    </source>
</evidence>
<evidence type="ECO:0000256" key="2">
    <source>
        <dbReference type="ARBA" id="ARBA00004271"/>
    </source>
</evidence>
<feature type="binding site" evidence="11">
    <location>
        <position position="113"/>
    </location>
    <ligand>
        <name>oxalate</name>
        <dbReference type="ChEBI" id="CHEBI:30623"/>
    </ligand>
</feature>
<dbReference type="SMART" id="SM00835">
    <property type="entry name" value="Cupin_1"/>
    <property type="match status" value="1"/>
</dbReference>
<feature type="binding site" evidence="12">
    <location>
        <position position="123"/>
    </location>
    <ligand>
        <name>Mn(2+)</name>
        <dbReference type="ChEBI" id="CHEBI:29035"/>
    </ligand>
</feature>
<comment type="subunit">
    <text evidence="4">Oligomer (believed to be a pentamer but probably hexamer).</text>
</comment>
<evidence type="ECO:0000256" key="11">
    <source>
        <dbReference type="PIRSR" id="PIRSR601929-1"/>
    </source>
</evidence>
<dbReference type="CDD" id="cd02241">
    <property type="entry name" value="cupin_OxOx"/>
    <property type="match status" value="1"/>
</dbReference>
<dbReference type="GO" id="GO:0009506">
    <property type="term" value="C:plasmodesma"/>
    <property type="evidence" value="ECO:0007669"/>
    <property type="project" value="UniProtKB-ARBA"/>
</dbReference>
<feature type="binding site" evidence="12">
    <location>
        <position position="118"/>
    </location>
    <ligand>
        <name>Mn(2+)</name>
        <dbReference type="ChEBI" id="CHEBI:29035"/>
    </ligand>
</feature>
<evidence type="ECO:0000256" key="7">
    <source>
        <dbReference type="ARBA" id="ARBA00022723"/>
    </source>
</evidence>
<protein>
    <recommendedName>
        <fullName evidence="14">Germin-like protein</fullName>
    </recommendedName>
</protein>
<dbReference type="InterPro" id="IPR011051">
    <property type="entry name" value="RmlC_Cupin_sf"/>
</dbReference>
<dbReference type="GO" id="GO:2000280">
    <property type="term" value="P:regulation of root development"/>
    <property type="evidence" value="ECO:0007669"/>
    <property type="project" value="UniProtKB-ARBA"/>
</dbReference>
<gene>
    <name evidence="16" type="ORF">IEQ34_017966</name>
</gene>
<feature type="binding site" evidence="12">
    <location>
        <position position="116"/>
    </location>
    <ligand>
        <name>Mn(2+)</name>
        <dbReference type="ChEBI" id="CHEBI:29035"/>
    </ligand>
</feature>
<evidence type="ECO:0000256" key="4">
    <source>
        <dbReference type="ARBA" id="ARBA00011268"/>
    </source>
</evidence>
<dbReference type="InterPro" id="IPR014710">
    <property type="entry name" value="RmlC-like_jellyroll"/>
</dbReference>
<evidence type="ECO:0000256" key="8">
    <source>
        <dbReference type="ARBA" id="ARBA00022729"/>
    </source>
</evidence>
<feature type="signal peptide" evidence="14">
    <location>
        <begin position="1"/>
        <end position="26"/>
    </location>
</feature>